<organism evidence="1 2">
    <name type="scientific">Caedimonas varicaedens</name>
    <dbReference type="NCBI Taxonomy" id="1629334"/>
    <lineage>
        <taxon>Bacteria</taxon>
        <taxon>Pseudomonadati</taxon>
        <taxon>Pseudomonadota</taxon>
        <taxon>Alphaproteobacteria</taxon>
        <taxon>Holosporales</taxon>
        <taxon>Caedimonadaceae</taxon>
        <taxon>Caedimonas</taxon>
    </lineage>
</organism>
<proteinExistence type="predicted"/>
<keyword evidence="2" id="KW-1185">Reference proteome</keyword>
<evidence type="ECO:0000313" key="2">
    <source>
        <dbReference type="Proteomes" id="UP000036771"/>
    </source>
</evidence>
<gene>
    <name evidence="1" type="ORF">Cva_00678</name>
</gene>
<sequence>MSTTPALYTFHDDFMNQTDFFYDDRFNLPQEAAHKLQKTRDFHAWNFRRYGECFPQMIKTAEKVKATNLPNTIRWFYTLKEHNKDLTLTVKTLCPSRGKALFYQGSLDDFLVQFSPSSKPLSAVYTFHPEGLENPVHFLSLKDNHPDGAASRFNVMNKLYFVTTMTYGAAFVRTNQDVTFTPSTQQADYLYTLLPSENEDDGEDFMLRAYSQGTQARLFFEGSVQEFITLYA</sequence>
<accession>A0A0K8MBY1</accession>
<reference evidence="1 2" key="1">
    <citation type="submission" date="2015-03" db="EMBL/GenBank/DDBJ databases">
        <title>Caedibacter varicaedens, whole genome shotgun sequence.</title>
        <authorList>
            <person name="Suzuki H."/>
            <person name="Dapper A.L."/>
            <person name="Gibson A.K."/>
            <person name="Jackson C."/>
            <person name="Lee H."/>
            <person name="Pejaver V.R."/>
            <person name="Doak T."/>
            <person name="Lynch M."/>
        </authorList>
    </citation>
    <scope>NUCLEOTIDE SEQUENCE [LARGE SCALE GENOMIC DNA]</scope>
</reference>
<dbReference type="Proteomes" id="UP000036771">
    <property type="component" value="Unassembled WGS sequence"/>
</dbReference>
<name>A0A0K8MBY1_9PROT</name>
<protein>
    <submittedName>
        <fullName evidence="1">Uncharacterized protein</fullName>
    </submittedName>
</protein>
<evidence type="ECO:0000313" key="1">
    <source>
        <dbReference type="EMBL" id="GAO98035.1"/>
    </source>
</evidence>
<dbReference type="EMBL" id="BBVC01000023">
    <property type="protein sequence ID" value="GAO98035.1"/>
    <property type="molecule type" value="Genomic_DNA"/>
</dbReference>
<comment type="caution">
    <text evidence="1">The sequence shown here is derived from an EMBL/GenBank/DDBJ whole genome shotgun (WGS) entry which is preliminary data.</text>
</comment>
<dbReference type="STRING" id="1629334.Cva_00678"/>
<dbReference type="AlphaFoldDB" id="A0A0K8MBY1"/>